<reference evidence="1" key="1">
    <citation type="submission" date="2022-08" db="EMBL/GenBank/DDBJ databases">
        <title>Genome Sequence of Pycnoporus sanguineus.</title>
        <authorList>
            <person name="Buettner E."/>
        </authorList>
    </citation>
    <scope>NUCLEOTIDE SEQUENCE</scope>
    <source>
        <strain evidence="1">CG-C14</strain>
    </source>
</reference>
<name>A0ACC1MCZ1_9APHY</name>
<accession>A0ACC1MCZ1</accession>
<dbReference type="EMBL" id="JANSHE010007479">
    <property type="protein sequence ID" value="KAJ2959954.1"/>
    <property type="molecule type" value="Genomic_DNA"/>
</dbReference>
<evidence type="ECO:0000313" key="2">
    <source>
        <dbReference type="Proteomes" id="UP001144978"/>
    </source>
</evidence>
<organism evidence="1 2">
    <name type="scientific">Trametes sanguinea</name>
    <dbReference type="NCBI Taxonomy" id="158606"/>
    <lineage>
        <taxon>Eukaryota</taxon>
        <taxon>Fungi</taxon>
        <taxon>Dikarya</taxon>
        <taxon>Basidiomycota</taxon>
        <taxon>Agaricomycotina</taxon>
        <taxon>Agaricomycetes</taxon>
        <taxon>Polyporales</taxon>
        <taxon>Polyporaceae</taxon>
        <taxon>Trametes</taxon>
    </lineage>
</organism>
<evidence type="ECO:0000313" key="1">
    <source>
        <dbReference type="EMBL" id="KAJ2959954.1"/>
    </source>
</evidence>
<dbReference type="Proteomes" id="UP001144978">
    <property type="component" value="Unassembled WGS sequence"/>
</dbReference>
<keyword evidence="2" id="KW-1185">Reference proteome</keyword>
<proteinExistence type="predicted"/>
<gene>
    <name evidence="1" type="ORF">NUW54_g14455</name>
</gene>
<protein>
    <submittedName>
        <fullName evidence="1">Uncharacterized protein</fullName>
    </submittedName>
</protein>
<comment type="caution">
    <text evidence="1">The sequence shown here is derived from an EMBL/GenBank/DDBJ whole genome shotgun (WGS) entry which is preliminary data.</text>
</comment>
<sequence length="123" mass="13035">MPIPRIPTRRSRGCGSSSGGAATPPPEPEPTKEKGKAPAVPERDSPENPFLFGGSPASVPASEDPESPVPRTPKKHVEMPTITYVLCVSATFTPYPCPFGRTRFPPPIATTTDVWILLLTAAA</sequence>